<dbReference type="InterPro" id="IPR002898">
    <property type="entry name" value="MotA_ExbB_proton_chnl"/>
</dbReference>
<evidence type="ECO:0000256" key="2">
    <source>
        <dbReference type="ARBA" id="ARBA00022475"/>
    </source>
</evidence>
<evidence type="ECO:0000256" key="4">
    <source>
        <dbReference type="ARBA" id="ARBA00022989"/>
    </source>
</evidence>
<dbReference type="InterPro" id="IPR050790">
    <property type="entry name" value="ExbB/TolQ_transport"/>
</dbReference>
<keyword evidence="6" id="KW-0653">Protein transport</keyword>
<proteinExistence type="inferred from homology"/>
<dbReference type="OrthoDB" id="4045at2"/>
<accession>A0A562SGQ1</accession>
<dbReference type="GO" id="GO:0017038">
    <property type="term" value="P:protein import"/>
    <property type="evidence" value="ECO:0007669"/>
    <property type="project" value="TreeGrafter"/>
</dbReference>
<keyword evidence="4 7" id="KW-1133">Transmembrane helix</keyword>
<feature type="transmembrane region" description="Helical" evidence="7">
    <location>
        <begin position="137"/>
        <end position="161"/>
    </location>
</feature>
<evidence type="ECO:0000313" key="10">
    <source>
        <dbReference type="Proteomes" id="UP000316167"/>
    </source>
</evidence>
<keyword evidence="10" id="KW-1185">Reference proteome</keyword>
<evidence type="ECO:0000313" key="9">
    <source>
        <dbReference type="EMBL" id="TWI80477.1"/>
    </source>
</evidence>
<keyword evidence="2" id="KW-1003">Cell membrane</keyword>
<dbReference type="Pfam" id="PF01618">
    <property type="entry name" value="MotA_ExbB"/>
    <property type="match status" value="1"/>
</dbReference>
<evidence type="ECO:0000256" key="6">
    <source>
        <dbReference type="RuleBase" id="RU004057"/>
    </source>
</evidence>
<evidence type="ECO:0000256" key="7">
    <source>
        <dbReference type="SAM" id="Phobius"/>
    </source>
</evidence>
<comment type="caution">
    <text evidence="9">The sequence shown here is derived from an EMBL/GenBank/DDBJ whole genome shotgun (WGS) entry which is preliminary data.</text>
</comment>
<name>A0A562SGQ1_9BACT</name>
<dbReference type="GO" id="GO:0005886">
    <property type="term" value="C:plasma membrane"/>
    <property type="evidence" value="ECO:0007669"/>
    <property type="project" value="UniProtKB-SubCell"/>
</dbReference>
<comment type="similarity">
    <text evidence="6">Belongs to the exbB/tolQ family.</text>
</comment>
<dbReference type="Proteomes" id="UP000316167">
    <property type="component" value="Unassembled WGS sequence"/>
</dbReference>
<keyword evidence="3 7" id="KW-0812">Transmembrane</keyword>
<dbReference type="PANTHER" id="PTHR30625:SF17">
    <property type="entry name" value="TOLQ-RELATED"/>
    <property type="match status" value="1"/>
</dbReference>
<keyword evidence="5 7" id="KW-0472">Membrane</keyword>
<feature type="transmembrane region" description="Helical" evidence="7">
    <location>
        <begin position="34"/>
        <end position="57"/>
    </location>
</feature>
<feature type="domain" description="MotA/TolQ/ExbB proton channel" evidence="8">
    <location>
        <begin position="97"/>
        <end position="217"/>
    </location>
</feature>
<dbReference type="AlphaFoldDB" id="A0A562SGQ1"/>
<comment type="subcellular location">
    <subcellularLocation>
        <location evidence="1">Cell membrane</location>
        <topology evidence="1">Multi-pass membrane protein</topology>
    </subcellularLocation>
    <subcellularLocation>
        <location evidence="6">Membrane</location>
        <topology evidence="6">Multi-pass membrane protein</topology>
    </subcellularLocation>
</comment>
<dbReference type="EMBL" id="VLLE01000005">
    <property type="protein sequence ID" value="TWI80477.1"/>
    <property type="molecule type" value="Genomic_DNA"/>
</dbReference>
<evidence type="ECO:0000256" key="5">
    <source>
        <dbReference type="ARBA" id="ARBA00023136"/>
    </source>
</evidence>
<feature type="transmembrane region" description="Helical" evidence="7">
    <location>
        <begin position="181"/>
        <end position="201"/>
    </location>
</feature>
<evidence type="ECO:0000256" key="1">
    <source>
        <dbReference type="ARBA" id="ARBA00004651"/>
    </source>
</evidence>
<reference evidence="9 10" key="1">
    <citation type="journal article" date="2015" name="Stand. Genomic Sci.">
        <title>Genomic Encyclopedia of Bacterial and Archaeal Type Strains, Phase III: the genomes of soil and plant-associated and newly described type strains.</title>
        <authorList>
            <person name="Whitman W.B."/>
            <person name="Woyke T."/>
            <person name="Klenk H.P."/>
            <person name="Zhou Y."/>
            <person name="Lilburn T.G."/>
            <person name="Beck B.J."/>
            <person name="De Vos P."/>
            <person name="Vandamme P."/>
            <person name="Eisen J.A."/>
            <person name="Garrity G."/>
            <person name="Hugenholtz P."/>
            <person name="Kyrpides N.C."/>
        </authorList>
    </citation>
    <scope>NUCLEOTIDE SEQUENCE [LARGE SCALE GENOMIC DNA]</scope>
    <source>
        <strain evidence="9 10">CGMCC 1.7271</strain>
    </source>
</reference>
<protein>
    <submittedName>
        <fullName evidence="9">Biopolymer transport protein ExbB</fullName>
    </submittedName>
</protein>
<dbReference type="RefSeq" id="WP_144887438.1">
    <property type="nucleotide sequence ID" value="NZ_VLLE01000005.1"/>
</dbReference>
<evidence type="ECO:0000256" key="3">
    <source>
        <dbReference type="ARBA" id="ARBA00022692"/>
    </source>
</evidence>
<sequence>MNFFLLQVQNAVDTLVNAATTQAVPKKEMHLIDLLMQAGWIMIPLLLLSVATVYVFVERWMAIKKATEVDDNFMNIIRDNILSGNVTAARNFARNTANPVGRIIDKGLQRIGKPIDSIENSMENVAQLEMYKLERNVNILSVISKVAPIFGFVGTLVGLMQLFFNINATGEYELSTIAGGIYTKLITSISGLVIGLIAYLFHNILSTQVEKAVNKMEASAADFLDVLQEPTR</sequence>
<gene>
    <name evidence="9" type="ORF">IQ13_3154</name>
</gene>
<organism evidence="9 10">
    <name type="scientific">Lacibacter cauensis</name>
    <dbReference type="NCBI Taxonomy" id="510947"/>
    <lineage>
        <taxon>Bacteria</taxon>
        <taxon>Pseudomonadati</taxon>
        <taxon>Bacteroidota</taxon>
        <taxon>Chitinophagia</taxon>
        <taxon>Chitinophagales</taxon>
        <taxon>Chitinophagaceae</taxon>
        <taxon>Lacibacter</taxon>
    </lineage>
</organism>
<dbReference type="PANTHER" id="PTHR30625">
    <property type="entry name" value="PROTEIN TOLQ"/>
    <property type="match status" value="1"/>
</dbReference>
<keyword evidence="6" id="KW-0813">Transport</keyword>
<evidence type="ECO:0000259" key="8">
    <source>
        <dbReference type="Pfam" id="PF01618"/>
    </source>
</evidence>